<feature type="region of interest" description="Disordered" evidence="5">
    <location>
        <begin position="1"/>
        <end position="31"/>
    </location>
</feature>
<evidence type="ECO:0000256" key="3">
    <source>
        <dbReference type="ARBA" id="ARBA00022989"/>
    </source>
</evidence>
<keyword evidence="4 6" id="KW-0472">Membrane</keyword>
<comment type="subcellular location">
    <subcellularLocation>
        <location evidence="1">Membrane</location>
        <topology evidence="1">Multi-pass membrane protein</topology>
    </subcellularLocation>
</comment>
<evidence type="ECO:0000256" key="6">
    <source>
        <dbReference type="SAM" id="Phobius"/>
    </source>
</evidence>
<organism evidence="7 8">
    <name type="scientific">Haloferula rosea</name>
    <dbReference type="NCBI Taxonomy" id="490093"/>
    <lineage>
        <taxon>Bacteria</taxon>
        <taxon>Pseudomonadati</taxon>
        <taxon>Verrucomicrobiota</taxon>
        <taxon>Verrucomicrobiia</taxon>
        <taxon>Verrucomicrobiales</taxon>
        <taxon>Verrucomicrobiaceae</taxon>
        <taxon>Haloferula</taxon>
    </lineage>
</organism>
<dbReference type="AlphaFoldDB" id="A0A934RBE9"/>
<dbReference type="Proteomes" id="UP000658278">
    <property type="component" value="Unassembled WGS sequence"/>
</dbReference>
<feature type="transmembrane region" description="Helical" evidence="6">
    <location>
        <begin position="112"/>
        <end position="130"/>
    </location>
</feature>
<reference evidence="7" key="1">
    <citation type="submission" date="2021-01" db="EMBL/GenBank/DDBJ databases">
        <title>Modified the classification status of verrucomicrobia.</title>
        <authorList>
            <person name="Feng X."/>
        </authorList>
    </citation>
    <scope>NUCLEOTIDE SEQUENCE</scope>
    <source>
        <strain evidence="7">KCTC 22201</strain>
    </source>
</reference>
<feature type="transmembrane region" description="Helical" evidence="6">
    <location>
        <begin position="38"/>
        <end position="64"/>
    </location>
</feature>
<proteinExistence type="predicted"/>
<feature type="transmembrane region" description="Helical" evidence="6">
    <location>
        <begin position="85"/>
        <end position="106"/>
    </location>
</feature>
<protein>
    <submittedName>
        <fullName evidence="7">DUF4870 domain-containing protein</fullName>
    </submittedName>
</protein>
<evidence type="ECO:0000256" key="4">
    <source>
        <dbReference type="ARBA" id="ARBA00023136"/>
    </source>
</evidence>
<dbReference type="InterPro" id="IPR019109">
    <property type="entry name" value="MamF_MmsF"/>
</dbReference>
<name>A0A934RBE9_9BACT</name>
<feature type="compositionally biased region" description="Low complexity" evidence="5">
    <location>
        <begin position="7"/>
        <end position="22"/>
    </location>
</feature>
<comment type="caution">
    <text evidence="7">The sequence shown here is derived from an EMBL/GenBank/DDBJ whole genome shotgun (WGS) entry which is preliminary data.</text>
</comment>
<dbReference type="Pfam" id="PF09685">
    <property type="entry name" value="MamF_MmsF"/>
    <property type="match status" value="1"/>
</dbReference>
<gene>
    <name evidence="7" type="ORF">JIN81_04285</name>
</gene>
<dbReference type="RefSeq" id="WP_234044453.1">
    <property type="nucleotide sequence ID" value="NZ_JAENII010000002.1"/>
</dbReference>
<evidence type="ECO:0000313" key="8">
    <source>
        <dbReference type="Proteomes" id="UP000658278"/>
    </source>
</evidence>
<evidence type="ECO:0000313" key="7">
    <source>
        <dbReference type="EMBL" id="MBK1826224.1"/>
    </source>
</evidence>
<sequence length="145" mass="15463">MNDEAPETPAAEPATTLSSPSSGRPAPVSPEEKENRNWALIAHVSSLSSFIGIPGFIGPLVVWLAKKDELPFASEQAKEALNFQISLFIYGVICVVLVMTVIGALIGIPGLIALVVVEVVFTIIASIKAGEGKAYRYPMTIRLID</sequence>
<keyword evidence="2 6" id="KW-0812">Transmembrane</keyword>
<evidence type="ECO:0000256" key="2">
    <source>
        <dbReference type="ARBA" id="ARBA00022692"/>
    </source>
</evidence>
<dbReference type="EMBL" id="JAENII010000002">
    <property type="protein sequence ID" value="MBK1826224.1"/>
    <property type="molecule type" value="Genomic_DNA"/>
</dbReference>
<accession>A0A934RBE9</accession>
<evidence type="ECO:0000256" key="1">
    <source>
        <dbReference type="ARBA" id="ARBA00004141"/>
    </source>
</evidence>
<keyword evidence="3 6" id="KW-1133">Transmembrane helix</keyword>
<evidence type="ECO:0000256" key="5">
    <source>
        <dbReference type="SAM" id="MobiDB-lite"/>
    </source>
</evidence>
<keyword evidence="8" id="KW-1185">Reference proteome</keyword>